<dbReference type="EMBL" id="CACRUP010000007">
    <property type="protein sequence ID" value="VYT78825.1"/>
    <property type="molecule type" value="Genomic_DNA"/>
</dbReference>
<accession>A0A6N2ZH07</accession>
<gene>
    <name evidence="1" type="ORF">PGLFYP46_01059</name>
</gene>
<evidence type="ECO:0000313" key="1">
    <source>
        <dbReference type="EMBL" id="VYT78825.1"/>
    </source>
</evidence>
<dbReference type="RefSeq" id="WP_421949777.1">
    <property type="nucleotide sequence ID" value="NZ_CACRUP010000007.1"/>
</dbReference>
<protein>
    <submittedName>
        <fullName evidence="1">Uncharacterized protein</fullName>
    </submittedName>
</protein>
<reference evidence="1" key="1">
    <citation type="submission" date="2019-11" db="EMBL/GenBank/DDBJ databases">
        <authorList>
            <person name="Feng L."/>
        </authorList>
    </citation>
    <scope>NUCLEOTIDE SEQUENCE</scope>
    <source>
        <strain evidence="1">PgorbachiiLFYP46</strain>
    </source>
</reference>
<name>A0A6N2ZH07_9FIRM</name>
<sequence>MKILLIDDHTMFSNSLKYSLEREEEIDIVDLIDDIFNLGSILEKKNMILF</sequence>
<dbReference type="AlphaFoldDB" id="A0A6N2ZH07"/>
<proteinExistence type="predicted"/>
<organism evidence="1">
    <name type="scientific">Peptoniphilus gorbachii</name>
    <dbReference type="NCBI Taxonomy" id="411567"/>
    <lineage>
        <taxon>Bacteria</taxon>
        <taxon>Bacillati</taxon>
        <taxon>Bacillota</taxon>
        <taxon>Tissierellia</taxon>
        <taxon>Tissierellales</taxon>
        <taxon>Peptoniphilaceae</taxon>
        <taxon>Peptoniphilus</taxon>
    </lineage>
</organism>